<accession>A0A2T8JF69</accession>
<dbReference type="AlphaFoldDB" id="A0A2T8JF69"/>
<dbReference type="Gramene" id="PVH48562">
    <property type="protein sequence ID" value="PVH48562"/>
    <property type="gene ID" value="PAHAL_4G358700"/>
</dbReference>
<sequence>MSDFPMFNFDLQDVFSSEVGPYDGYQSKEGSNLLSVSSPLLPWSGRFLQVSQASLFSHINSIPHCCCLITRVAILPWTNC</sequence>
<protein>
    <submittedName>
        <fullName evidence="1">Uncharacterized protein</fullName>
    </submittedName>
</protein>
<gene>
    <name evidence="1" type="ORF">PAHAL_4G358700</name>
</gene>
<organism evidence="1">
    <name type="scientific">Panicum hallii</name>
    <dbReference type="NCBI Taxonomy" id="206008"/>
    <lineage>
        <taxon>Eukaryota</taxon>
        <taxon>Viridiplantae</taxon>
        <taxon>Streptophyta</taxon>
        <taxon>Embryophyta</taxon>
        <taxon>Tracheophyta</taxon>
        <taxon>Spermatophyta</taxon>
        <taxon>Magnoliopsida</taxon>
        <taxon>Liliopsida</taxon>
        <taxon>Poales</taxon>
        <taxon>Poaceae</taxon>
        <taxon>PACMAD clade</taxon>
        <taxon>Panicoideae</taxon>
        <taxon>Panicodae</taxon>
        <taxon>Paniceae</taxon>
        <taxon>Panicinae</taxon>
        <taxon>Panicum</taxon>
        <taxon>Panicum sect. Panicum</taxon>
    </lineage>
</organism>
<evidence type="ECO:0000313" key="1">
    <source>
        <dbReference type="EMBL" id="PVH48562.1"/>
    </source>
</evidence>
<name>A0A2T8JF69_9POAL</name>
<proteinExistence type="predicted"/>
<dbReference type="EMBL" id="CM008049">
    <property type="protein sequence ID" value="PVH48562.1"/>
    <property type="molecule type" value="Genomic_DNA"/>
</dbReference>
<reference evidence="1" key="1">
    <citation type="submission" date="2018-04" db="EMBL/GenBank/DDBJ databases">
        <title>WGS assembly of Panicum hallii.</title>
        <authorList>
            <person name="Lovell J."/>
            <person name="Jenkins J."/>
            <person name="Lowry D."/>
            <person name="Mamidi S."/>
            <person name="Sreedasyam A."/>
            <person name="Weng X."/>
            <person name="Barry K."/>
            <person name="Bonette J."/>
            <person name="Campitelli B."/>
            <person name="Daum C."/>
            <person name="Gordon S."/>
            <person name="Gould B."/>
            <person name="Lipzen A."/>
            <person name="Macqueen A."/>
            <person name="Palacio-Mejia J."/>
            <person name="Plott C."/>
            <person name="Shakirov E."/>
            <person name="Shu S."/>
            <person name="Yoshinaga Y."/>
            <person name="Zane M."/>
            <person name="Rokhsar D."/>
            <person name="Grimwood J."/>
            <person name="Schmutz J."/>
            <person name="Juenger T."/>
        </authorList>
    </citation>
    <scope>NUCLEOTIDE SEQUENCE [LARGE SCALE GENOMIC DNA]</scope>
    <source>
        <strain evidence="1">FIL2</strain>
    </source>
</reference>
<dbReference type="Proteomes" id="UP000243499">
    <property type="component" value="Chromosome 4"/>
</dbReference>